<protein>
    <recommendedName>
        <fullName evidence="4">Type II secretion system protein GspG C-terminal domain-containing protein</fullName>
    </recommendedName>
</protein>
<keyword evidence="1" id="KW-0812">Transmembrane</keyword>
<gene>
    <name evidence="2" type="ORF">A2875_01565</name>
</gene>
<reference evidence="2 3" key="1">
    <citation type="journal article" date="2016" name="Nat. Commun.">
        <title>Thousands of microbial genomes shed light on interconnected biogeochemical processes in an aquifer system.</title>
        <authorList>
            <person name="Anantharaman K."/>
            <person name="Brown C.T."/>
            <person name="Hug L.A."/>
            <person name="Sharon I."/>
            <person name="Castelle C.J."/>
            <person name="Probst A.J."/>
            <person name="Thomas B.C."/>
            <person name="Singh A."/>
            <person name="Wilkins M.J."/>
            <person name="Karaoz U."/>
            <person name="Brodie E.L."/>
            <person name="Williams K.H."/>
            <person name="Hubbard S.S."/>
            <person name="Banfield J.F."/>
        </authorList>
    </citation>
    <scope>NUCLEOTIDE SEQUENCE [LARGE SCALE GENOMIC DNA]</scope>
</reference>
<feature type="transmembrane region" description="Helical" evidence="1">
    <location>
        <begin position="6"/>
        <end position="28"/>
    </location>
</feature>
<evidence type="ECO:0000256" key="1">
    <source>
        <dbReference type="SAM" id="Phobius"/>
    </source>
</evidence>
<dbReference type="EMBL" id="MFJJ01000043">
    <property type="protein sequence ID" value="OGG13551.1"/>
    <property type="molecule type" value="Genomic_DNA"/>
</dbReference>
<dbReference type="NCBIfam" id="TIGR02532">
    <property type="entry name" value="IV_pilin_GFxxxE"/>
    <property type="match status" value="1"/>
</dbReference>
<dbReference type="InterPro" id="IPR012902">
    <property type="entry name" value="N_methyl_site"/>
</dbReference>
<evidence type="ECO:0008006" key="4">
    <source>
        <dbReference type="Google" id="ProtNLM"/>
    </source>
</evidence>
<dbReference type="Pfam" id="PF07963">
    <property type="entry name" value="N_methyl"/>
    <property type="match status" value="1"/>
</dbReference>
<name>A0A1F5ZMA8_9BACT</name>
<dbReference type="AlphaFoldDB" id="A0A1F5ZMA8"/>
<proteinExistence type="predicted"/>
<dbReference type="Proteomes" id="UP000177416">
    <property type="component" value="Unassembled WGS sequence"/>
</dbReference>
<dbReference type="InterPro" id="IPR045584">
    <property type="entry name" value="Pilin-like"/>
</dbReference>
<evidence type="ECO:0000313" key="3">
    <source>
        <dbReference type="Proteomes" id="UP000177416"/>
    </source>
</evidence>
<organism evidence="2 3">
    <name type="scientific">Candidatus Gottesmanbacteria bacterium RIFCSPHIGHO2_01_FULL_46_14</name>
    <dbReference type="NCBI Taxonomy" id="1798380"/>
    <lineage>
        <taxon>Bacteria</taxon>
        <taxon>Candidatus Gottesmaniibacteriota</taxon>
    </lineage>
</organism>
<dbReference type="SUPFAM" id="SSF54523">
    <property type="entry name" value="Pili subunits"/>
    <property type="match status" value="1"/>
</dbReference>
<comment type="caution">
    <text evidence="2">The sequence shown here is derived from an EMBL/GenBank/DDBJ whole genome shotgun (WGS) entry which is preliminary data.</text>
</comment>
<sequence length="207" mass="21922">MNTKRGFTLAEVLITIAIIALLFIIALWNWRNQIGRGYDARRKSDLARIKIAFEDYYNDKNCYPPDTILENCGGGELQPYMKEIPCDPTKRTPYAYIPLAPDGCSGYRVLAPLQDTSDPDIAKIGCSVGGGCGYADVSYNYGISSGAPVLLTGGAGSTPTPLPGAAWACTNSGDCNLYADPVGSGCPVTASSCGDLDCSILANRCAL</sequence>
<accession>A0A1F5ZMA8</accession>
<keyword evidence="1" id="KW-0472">Membrane</keyword>
<evidence type="ECO:0000313" key="2">
    <source>
        <dbReference type="EMBL" id="OGG13551.1"/>
    </source>
</evidence>
<dbReference type="Gene3D" id="3.30.700.10">
    <property type="entry name" value="Glycoprotein, Type 4 Pilin"/>
    <property type="match status" value="1"/>
</dbReference>
<keyword evidence="1" id="KW-1133">Transmembrane helix</keyword>